<gene>
    <name evidence="1" type="ORF">MKW98_009372</name>
</gene>
<sequence length="95" mass="10980">KLRYWHLIHLIFKDVILPGILDESTTVNLSSIIQGNNVAVSSQLRIIYFQFFFFSSPLSLNCKWTPVSGLYSPGTTSYKFQPRPNTRRTVQIKML</sequence>
<organism evidence="1 2">
    <name type="scientific">Papaver atlanticum</name>
    <dbReference type="NCBI Taxonomy" id="357466"/>
    <lineage>
        <taxon>Eukaryota</taxon>
        <taxon>Viridiplantae</taxon>
        <taxon>Streptophyta</taxon>
        <taxon>Embryophyta</taxon>
        <taxon>Tracheophyta</taxon>
        <taxon>Spermatophyta</taxon>
        <taxon>Magnoliopsida</taxon>
        <taxon>Ranunculales</taxon>
        <taxon>Papaveraceae</taxon>
        <taxon>Papaveroideae</taxon>
        <taxon>Papaver</taxon>
    </lineage>
</organism>
<keyword evidence="2" id="KW-1185">Reference proteome</keyword>
<protein>
    <submittedName>
        <fullName evidence="1">Uncharacterized protein</fullName>
    </submittedName>
</protein>
<dbReference type="AlphaFoldDB" id="A0AAD4X5Z1"/>
<feature type="non-terminal residue" evidence="1">
    <location>
        <position position="95"/>
    </location>
</feature>
<reference evidence="1" key="1">
    <citation type="submission" date="2022-04" db="EMBL/GenBank/DDBJ databases">
        <title>A functionally conserved STORR gene fusion in Papaver species that diverged 16.8 million years ago.</title>
        <authorList>
            <person name="Catania T."/>
        </authorList>
    </citation>
    <scope>NUCLEOTIDE SEQUENCE</scope>
    <source>
        <strain evidence="1">S-188037</strain>
    </source>
</reference>
<comment type="caution">
    <text evidence="1">The sequence shown here is derived from an EMBL/GenBank/DDBJ whole genome shotgun (WGS) entry which is preliminary data.</text>
</comment>
<proteinExistence type="predicted"/>
<evidence type="ECO:0000313" key="2">
    <source>
        <dbReference type="Proteomes" id="UP001202328"/>
    </source>
</evidence>
<dbReference type="Proteomes" id="UP001202328">
    <property type="component" value="Unassembled WGS sequence"/>
</dbReference>
<accession>A0AAD4X5Z1</accession>
<dbReference type="EMBL" id="JAJJMB010016680">
    <property type="protein sequence ID" value="KAI3845306.1"/>
    <property type="molecule type" value="Genomic_DNA"/>
</dbReference>
<name>A0AAD4X5Z1_9MAGN</name>
<evidence type="ECO:0000313" key="1">
    <source>
        <dbReference type="EMBL" id="KAI3845306.1"/>
    </source>
</evidence>